<reference evidence="1" key="1">
    <citation type="submission" date="2021-05" db="EMBL/GenBank/DDBJ databases">
        <authorList>
            <person name="Alioto T."/>
            <person name="Alioto T."/>
            <person name="Gomez Garrido J."/>
        </authorList>
    </citation>
    <scope>NUCLEOTIDE SEQUENCE</scope>
</reference>
<name>A0A8D8R4H0_9HEMI</name>
<protein>
    <submittedName>
        <fullName evidence="1">Uncharacterized protein</fullName>
    </submittedName>
</protein>
<proteinExistence type="predicted"/>
<organism evidence="1">
    <name type="scientific">Cacopsylla melanoneura</name>
    <dbReference type="NCBI Taxonomy" id="428564"/>
    <lineage>
        <taxon>Eukaryota</taxon>
        <taxon>Metazoa</taxon>
        <taxon>Ecdysozoa</taxon>
        <taxon>Arthropoda</taxon>
        <taxon>Hexapoda</taxon>
        <taxon>Insecta</taxon>
        <taxon>Pterygota</taxon>
        <taxon>Neoptera</taxon>
        <taxon>Paraneoptera</taxon>
        <taxon>Hemiptera</taxon>
        <taxon>Sternorrhyncha</taxon>
        <taxon>Psylloidea</taxon>
        <taxon>Psyllidae</taxon>
        <taxon>Psyllinae</taxon>
        <taxon>Cacopsylla</taxon>
    </lineage>
</organism>
<dbReference type="AlphaFoldDB" id="A0A8D8R4H0"/>
<evidence type="ECO:0000313" key="1">
    <source>
        <dbReference type="EMBL" id="CAG6643546.1"/>
    </source>
</evidence>
<sequence length="107" mass="12488">MLSHIVSSYFTLEKSNSNYLLVVVPQKVPLILEHSMSNDVHIMSILSQTNNLVRRCVQYFGMESIIEHLQGPTHRACWFHTLNLKFDHLITSYLYTSSYLTKCLYCM</sequence>
<dbReference type="EMBL" id="HBUF01127689">
    <property type="protein sequence ID" value="CAG6643546.1"/>
    <property type="molecule type" value="Transcribed_RNA"/>
</dbReference>
<accession>A0A8D8R4H0</accession>